<dbReference type="AlphaFoldDB" id="A0A1J5QWI8"/>
<protein>
    <recommendedName>
        <fullName evidence="2">Carboxypeptidase regulatory-like domain-containing protein</fullName>
    </recommendedName>
</protein>
<reference evidence="1" key="1">
    <citation type="submission" date="2016-10" db="EMBL/GenBank/DDBJ databases">
        <title>Sequence of Gallionella enrichment culture.</title>
        <authorList>
            <person name="Poehlein A."/>
            <person name="Muehling M."/>
            <person name="Daniel R."/>
        </authorList>
    </citation>
    <scope>NUCLEOTIDE SEQUENCE</scope>
</reference>
<evidence type="ECO:0000313" key="1">
    <source>
        <dbReference type="EMBL" id="OIQ84215.1"/>
    </source>
</evidence>
<dbReference type="EMBL" id="MLJW01000636">
    <property type="protein sequence ID" value="OIQ84215.1"/>
    <property type="molecule type" value="Genomic_DNA"/>
</dbReference>
<organism evidence="1">
    <name type="scientific">mine drainage metagenome</name>
    <dbReference type="NCBI Taxonomy" id="410659"/>
    <lineage>
        <taxon>unclassified sequences</taxon>
        <taxon>metagenomes</taxon>
        <taxon>ecological metagenomes</taxon>
    </lineage>
</organism>
<comment type="caution">
    <text evidence="1">The sequence shown here is derived from an EMBL/GenBank/DDBJ whole genome shotgun (WGS) entry which is preliminary data.</text>
</comment>
<evidence type="ECO:0008006" key="2">
    <source>
        <dbReference type="Google" id="ProtNLM"/>
    </source>
</evidence>
<name>A0A1J5QWI8_9ZZZZ</name>
<proteinExistence type="predicted"/>
<accession>A0A1J5QWI8</accession>
<sequence length="136" mass="14323">MRNTLPTFAMLAALGWAPVHAASAPASAPAAAASASAAAAVPHLCGGVGFDGRAAMRRHAHEYNLGIWLTTIHAAYLAEMPITVSRDGKVVAQFVSDGPLCYLKLPAGDYTVSSTRHGETRSVKMHTGQMDAYLRF</sequence>
<gene>
    <name evidence="1" type="ORF">GALL_339710</name>
</gene>